<dbReference type="PANTHER" id="PTHR42998:SF1">
    <property type="entry name" value="TYPE I RESTRICTION ENZYME HINDI METHYLASE SUBUNIT"/>
    <property type="match status" value="1"/>
</dbReference>
<dbReference type="SUPFAM" id="SSF53335">
    <property type="entry name" value="S-adenosyl-L-methionine-dependent methyltransferases"/>
    <property type="match status" value="1"/>
</dbReference>
<reference evidence="5 6" key="1">
    <citation type="journal article" date="2014" name="Int. J. Syst. Evol. Microbiol.">
        <title>Complete genome sequence of Corynebacterium casei LMG S-19264T (=DSM 44701T), isolated from a smear-ripened cheese.</title>
        <authorList>
            <consortium name="US DOE Joint Genome Institute (JGI-PGF)"/>
            <person name="Walter F."/>
            <person name="Albersmeier A."/>
            <person name="Kalinowski J."/>
            <person name="Ruckert C."/>
        </authorList>
    </citation>
    <scope>NUCLEOTIDE SEQUENCE [LARGE SCALE GENOMIC DNA]</scope>
    <source>
        <strain evidence="5 6">IBRC-M 10912</strain>
    </source>
</reference>
<dbReference type="Gene3D" id="1.10.150.20">
    <property type="entry name" value="5' to 3' exonuclease, C-terminal subdomain"/>
    <property type="match status" value="1"/>
</dbReference>
<dbReference type="InterPro" id="IPR010995">
    <property type="entry name" value="DNA_repair_Rad51/TF_NusA_a-hlx"/>
</dbReference>
<keyword evidence="5" id="KW-0489">Methyltransferase</keyword>
<evidence type="ECO:0000256" key="2">
    <source>
        <dbReference type="ARBA" id="ARBA00023125"/>
    </source>
</evidence>
<dbReference type="Gene3D" id="3.90.220.20">
    <property type="entry name" value="DNA methylase specificity domains"/>
    <property type="match status" value="1"/>
</dbReference>
<dbReference type="Pfam" id="PF14520">
    <property type="entry name" value="HHH_5"/>
    <property type="match status" value="1"/>
</dbReference>
<name>A0ABD5P1W9_9EURY</name>
<keyword evidence="1" id="KW-0680">Restriction system</keyword>
<sequence length="989" mass="112757">MPDLSDFTDEGTDDTTDMIEDYLTGKEIADEPENKLRNRFIQHLIEERGFDEDTLKTVPEWRVPPRPSGSRNSSAAKRPDFVYFDGPNHNESPDRIHTVGETKTRVTEGDSAHEAAESQVKWYLTNESQAEYGIAVSDMEDPFKVTVFADTKDQAGKKNVTQVDFDPPLPGEELDVDASTTIGDLEPFEENPKELTSDIRDYVHSHDGSATDDLTMAKQWAYMILTKLKDEEKPPSERPALHIREGDDPESVAKRVDQLFKREVLDSHPAVFGTAPDKDTWEIQFDDETKRYIVSKLQDYSLQKTDALLMREAFEVFITDAVKGDEGQFYTRRNLCEGMARATSPSPDDNIGDLAAGTGGLIGAGIEEVSKKIEKRLIERGQEDRYALELRQFIQSHVFGVDKAHFAVDLMEAELEAMAETAPNVYRNDSLSYHRWDEQPLPKGRFDILFANFPYGSGLTKSDTTDLREYELGYKWESTDGDNGPRELTDVTGIGPSTAEDLRDAGYEDIGDVYEADVQELGEIQGIGSVTAEKILNDISEEDVEELRGEADDEKQEPFVQTSQIRDEQEISILFMELYHEMLNEGGRAAIVFPETHLVTDDYVAYWLRRNFRVHGVWDLPDQMFQPHTHAKMVVLFLEKPPADVNPREEDYPIFMGTIEQVGHNQRGNSLFKRDENGDIVRDENGHRVRKDHIPDMAEVTLDWFSKAKDFVEDAEADRSYFEDPEAEPDLEGTDLDEEQVTTIWNSEVEDDTLIPRAYQRQPIERARKWAEEHDCELVQLSELMEEGVVEAFTGHGGVKKEWYSSDNEIPYINTSRVSKFEVATVGNHVKRVPQEVYDSKKEKLKIQPGDIFIVKRGENYIGNVGIVHPAHIPLLSAAENDILRVNEDNEYNLTPAVLLYLLSQDIVTDQLQSKHEYETIIWNVSDRYQEVYLPIPQDEEFRKELDEAVQKRAEGFGTLVESIDSKMERVGQESEENTVEEQVVQSED</sequence>
<dbReference type="InterPro" id="IPR029063">
    <property type="entry name" value="SAM-dependent_MTases_sf"/>
</dbReference>
<dbReference type="GO" id="GO:0003677">
    <property type="term" value="F:DNA binding"/>
    <property type="evidence" value="ECO:0007669"/>
    <property type="project" value="UniProtKB-KW"/>
</dbReference>
<organism evidence="5 6">
    <name type="scientific">Natribaculum luteum</name>
    <dbReference type="NCBI Taxonomy" id="1586232"/>
    <lineage>
        <taxon>Archaea</taxon>
        <taxon>Methanobacteriati</taxon>
        <taxon>Methanobacteriota</taxon>
        <taxon>Stenosarchaea group</taxon>
        <taxon>Halobacteria</taxon>
        <taxon>Halobacteriales</taxon>
        <taxon>Natrialbaceae</taxon>
        <taxon>Natribaculum</taxon>
    </lineage>
</organism>
<dbReference type="InterPro" id="IPR044946">
    <property type="entry name" value="Restrct_endonuc_typeI_TRD_sf"/>
</dbReference>
<gene>
    <name evidence="5" type="ORF">ACFOZ7_15410</name>
</gene>
<feature type="compositionally biased region" description="Basic and acidic residues" evidence="3">
    <location>
        <begin position="91"/>
        <end position="113"/>
    </location>
</feature>
<dbReference type="GeneID" id="71856572"/>
<evidence type="ECO:0000256" key="3">
    <source>
        <dbReference type="SAM" id="MobiDB-lite"/>
    </source>
</evidence>
<evidence type="ECO:0000313" key="5">
    <source>
        <dbReference type="EMBL" id="MFC4248301.1"/>
    </source>
</evidence>
<dbReference type="InterPro" id="IPR003583">
    <property type="entry name" value="Hlx-hairpin-Hlx_DNA-bd_motif"/>
</dbReference>
<dbReference type="AlphaFoldDB" id="A0ABD5P1W9"/>
<dbReference type="Proteomes" id="UP001595821">
    <property type="component" value="Unassembled WGS sequence"/>
</dbReference>
<proteinExistence type="predicted"/>
<dbReference type="PANTHER" id="PTHR42998">
    <property type="entry name" value="TYPE I RESTRICTION ENZYME HINDVIIP M PROTEIN-RELATED"/>
    <property type="match status" value="1"/>
</dbReference>
<dbReference type="GO" id="GO:0032259">
    <property type="term" value="P:methylation"/>
    <property type="evidence" value="ECO:0007669"/>
    <property type="project" value="UniProtKB-KW"/>
</dbReference>
<evidence type="ECO:0000256" key="1">
    <source>
        <dbReference type="ARBA" id="ARBA00022747"/>
    </source>
</evidence>
<accession>A0ABD5P1W9</accession>
<dbReference type="GO" id="GO:0008168">
    <property type="term" value="F:methyltransferase activity"/>
    <property type="evidence" value="ECO:0007669"/>
    <property type="project" value="UniProtKB-KW"/>
</dbReference>
<feature type="domain" description="Helix-hairpin-helix DNA-binding motif class 1" evidence="4">
    <location>
        <begin position="519"/>
        <end position="538"/>
    </location>
</feature>
<dbReference type="GO" id="GO:0009307">
    <property type="term" value="P:DNA restriction-modification system"/>
    <property type="evidence" value="ECO:0007669"/>
    <property type="project" value="UniProtKB-KW"/>
</dbReference>
<dbReference type="RefSeq" id="WP_246976861.1">
    <property type="nucleotide sequence ID" value="NZ_CP095399.1"/>
</dbReference>
<dbReference type="Pfam" id="PF02384">
    <property type="entry name" value="N6_Mtase"/>
    <property type="match status" value="2"/>
</dbReference>
<comment type="caution">
    <text evidence="5">The sequence shown here is derived from an EMBL/GenBank/DDBJ whole genome shotgun (WGS) entry which is preliminary data.</text>
</comment>
<dbReference type="SMART" id="SM00278">
    <property type="entry name" value="HhH1"/>
    <property type="match status" value="2"/>
</dbReference>
<dbReference type="Gene3D" id="3.40.50.150">
    <property type="entry name" value="Vaccinia Virus protein VP39"/>
    <property type="match status" value="2"/>
</dbReference>
<feature type="domain" description="Helix-hairpin-helix DNA-binding motif class 1" evidence="4">
    <location>
        <begin position="486"/>
        <end position="505"/>
    </location>
</feature>
<dbReference type="InterPro" id="IPR052916">
    <property type="entry name" value="Type-I_RE_MTase_Subunit"/>
</dbReference>
<evidence type="ECO:0000259" key="4">
    <source>
        <dbReference type="SMART" id="SM00278"/>
    </source>
</evidence>
<dbReference type="InterPro" id="IPR003356">
    <property type="entry name" value="DNA_methylase_A-5"/>
</dbReference>
<feature type="region of interest" description="Disordered" evidence="3">
    <location>
        <begin position="968"/>
        <end position="989"/>
    </location>
</feature>
<dbReference type="SUPFAM" id="SSF47794">
    <property type="entry name" value="Rad51 N-terminal domain-like"/>
    <property type="match status" value="1"/>
</dbReference>
<evidence type="ECO:0000313" key="6">
    <source>
        <dbReference type="Proteomes" id="UP001595821"/>
    </source>
</evidence>
<dbReference type="EMBL" id="JBHSDJ010000119">
    <property type="protein sequence ID" value="MFC4248301.1"/>
    <property type="molecule type" value="Genomic_DNA"/>
</dbReference>
<keyword evidence="5" id="KW-0808">Transferase</keyword>
<dbReference type="SUPFAM" id="SSF116734">
    <property type="entry name" value="DNA methylase specificity domain"/>
    <property type="match status" value="1"/>
</dbReference>
<protein>
    <submittedName>
        <fullName evidence="5">N-6 DNA methylase</fullName>
    </submittedName>
</protein>
<feature type="region of interest" description="Disordered" evidence="3">
    <location>
        <begin position="56"/>
        <end position="113"/>
    </location>
</feature>
<keyword evidence="2" id="KW-0238">DNA-binding</keyword>